<comment type="similarity">
    <text evidence="7">Belongs to the binding-protein-dependent transport system permease family.</text>
</comment>
<comment type="subcellular location">
    <subcellularLocation>
        <location evidence="1 7">Cell membrane</location>
        <topology evidence="1 7">Multi-pass membrane protein</topology>
    </subcellularLocation>
</comment>
<proteinExistence type="inferred from homology"/>
<keyword evidence="2 7" id="KW-0813">Transport</keyword>
<evidence type="ECO:0000256" key="5">
    <source>
        <dbReference type="ARBA" id="ARBA00022989"/>
    </source>
</evidence>
<dbReference type="GO" id="GO:0055085">
    <property type="term" value="P:transmembrane transport"/>
    <property type="evidence" value="ECO:0007669"/>
    <property type="project" value="InterPro"/>
</dbReference>
<keyword evidence="4 7" id="KW-0812">Transmembrane</keyword>
<dbReference type="Proteomes" id="UP000275256">
    <property type="component" value="Unassembled WGS sequence"/>
</dbReference>
<feature type="transmembrane region" description="Helical" evidence="7">
    <location>
        <begin position="94"/>
        <end position="117"/>
    </location>
</feature>
<evidence type="ECO:0000313" key="9">
    <source>
        <dbReference type="EMBL" id="RMB57507.1"/>
    </source>
</evidence>
<dbReference type="CDD" id="cd06261">
    <property type="entry name" value="TM_PBP2"/>
    <property type="match status" value="1"/>
</dbReference>
<keyword evidence="6 7" id="KW-0472">Membrane</keyword>
<evidence type="ECO:0000256" key="7">
    <source>
        <dbReference type="RuleBase" id="RU363032"/>
    </source>
</evidence>
<dbReference type="InterPro" id="IPR051393">
    <property type="entry name" value="ABC_transporter_permease"/>
</dbReference>
<comment type="caution">
    <text evidence="9">The sequence shown here is derived from an EMBL/GenBank/DDBJ whole genome shotgun (WGS) entry which is preliminary data.</text>
</comment>
<dbReference type="EMBL" id="REFW01000006">
    <property type="protein sequence ID" value="RMB57507.1"/>
    <property type="molecule type" value="Genomic_DNA"/>
</dbReference>
<evidence type="ECO:0000259" key="8">
    <source>
        <dbReference type="PROSITE" id="PS50928"/>
    </source>
</evidence>
<dbReference type="Gene3D" id="1.10.3720.10">
    <property type="entry name" value="MetI-like"/>
    <property type="match status" value="1"/>
</dbReference>
<dbReference type="GO" id="GO:0005886">
    <property type="term" value="C:plasma membrane"/>
    <property type="evidence" value="ECO:0007669"/>
    <property type="project" value="UniProtKB-SubCell"/>
</dbReference>
<dbReference type="RefSeq" id="WP_121902710.1">
    <property type="nucleotide sequence ID" value="NZ_REFW01000006.1"/>
</dbReference>
<evidence type="ECO:0000256" key="4">
    <source>
        <dbReference type="ARBA" id="ARBA00022692"/>
    </source>
</evidence>
<keyword evidence="3" id="KW-1003">Cell membrane</keyword>
<organism evidence="9 10">
    <name type="scientific">Tessaracoccus antarcticus</name>
    <dbReference type="NCBI Taxonomy" id="2479848"/>
    <lineage>
        <taxon>Bacteria</taxon>
        <taxon>Bacillati</taxon>
        <taxon>Actinomycetota</taxon>
        <taxon>Actinomycetes</taxon>
        <taxon>Propionibacteriales</taxon>
        <taxon>Propionibacteriaceae</taxon>
        <taxon>Tessaracoccus</taxon>
    </lineage>
</organism>
<dbReference type="PANTHER" id="PTHR30193">
    <property type="entry name" value="ABC TRANSPORTER PERMEASE PROTEIN"/>
    <property type="match status" value="1"/>
</dbReference>
<keyword evidence="5 7" id="KW-1133">Transmembrane helix</keyword>
<evidence type="ECO:0000256" key="6">
    <source>
        <dbReference type="ARBA" id="ARBA00023136"/>
    </source>
</evidence>
<dbReference type="InterPro" id="IPR035906">
    <property type="entry name" value="MetI-like_sf"/>
</dbReference>
<dbReference type="InterPro" id="IPR000515">
    <property type="entry name" value="MetI-like"/>
</dbReference>
<evidence type="ECO:0000313" key="10">
    <source>
        <dbReference type="Proteomes" id="UP000275256"/>
    </source>
</evidence>
<name>A0A3M0G010_9ACTN</name>
<feature type="transmembrane region" description="Helical" evidence="7">
    <location>
        <begin position="229"/>
        <end position="249"/>
    </location>
</feature>
<dbReference type="SUPFAM" id="SSF161098">
    <property type="entry name" value="MetI-like"/>
    <property type="match status" value="1"/>
</dbReference>
<dbReference type="PROSITE" id="PS50928">
    <property type="entry name" value="ABC_TM1"/>
    <property type="match status" value="1"/>
</dbReference>
<feature type="transmembrane region" description="Helical" evidence="7">
    <location>
        <begin position="21"/>
        <end position="45"/>
    </location>
</feature>
<dbReference type="OrthoDB" id="9804439at2"/>
<keyword evidence="10" id="KW-1185">Reference proteome</keyword>
<dbReference type="Pfam" id="PF00528">
    <property type="entry name" value="BPD_transp_1"/>
    <property type="match status" value="1"/>
</dbReference>
<dbReference type="PANTHER" id="PTHR30193:SF41">
    <property type="entry name" value="DIACETYLCHITOBIOSE UPTAKE SYSTEM PERMEASE PROTEIN NGCF"/>
    <property type="match status" value="1"/>
</dbReference>
<evidence type="ECO:0000256" key="2">
    <source>
        <dbReference type="ARBA" id="ARBA00022448"/>
    </source>
</evidence>
<reference evidence="9 10" key="1">
    <citation type="submission" date="2018-10" db="EMBL/GenBank/DDBJ databases">
        <title>Tessaracoccus antarcticuss sp. nov., isolated from sediment.</title>
        <authorList>
            <person name="Zhou L.Y."/>
            <person name="Du Z.J."/>
        </authorList>
    </citation>
    <scope>NUCLEOTIDE SEQUENCE [LARGE SCALE GENOMIC DNA]</scope>
    <source>
        <strain evidence="9 10">JDX10</strain>
    </source>
</reference>
<accession>A0A3M0G010</accession>
<feature type="transmembrane region" description="Helical" evidence="7">
    <location>
        <begin position="169"/>
        <end position="188"/>
    </location>
</feature>
<gene>
    <name evidence="9" type="ORF">EAX62_15850</name>
</gene>
<evidence type="ECO:0000256" key="3">
    <source>
        <dbReference type="ARBA" id="ARBA00022475"/>
    </source>
</evidence>
<feature type="transmembrane region" description="Helical" evidence="7">
    <location>
        <begin position="285"/>
        <end position="309"/>
    </location>
</feature>
<protein>
    <submittedName>
        <fullName evidence="9">Sugar ABC transporter permease</fullName>
    </submittedName>
</protein>
<feature type="domain" description="ABC transmembrane type-1" evidence="8">
    <location>
        <begin position="91"/>
        <end position="306"/>
    </location>
</feature>
<evidence type="ECO:0000256" key="1">
    <source>
        <dbReference type="ARBA" id="ARBA00004651"/>
    </source>
</evidence>
<feature type="transmembrane region" description="Helical" evidence="7">
    <location>
        <begin position="129"/>
        <end position="149"/>
    </location>
</feature>
<sequence>MSTQAEAAPVRRRWSRQARHQMIYGWAFALPFFLLFLLVFAAPIISSIRSSLFKMQSTGGGLFGGGERVEVFAGLENFIVAATNTSFWGGIGRVMLFGVFQIPVMIGIALGLALLLDSFLVRRPGTWRLLYFLPYAIPGLIAAIVWGYLYVPQISPFADAFGTSGGQPFFLAPGIILASMANMTTWTFTGYNMLIFLAALQAIPGDLYEAARIDGASGLQITAKIKIPLVRGAALLAVLLSIIGTIQLFNEPTVMQTLASWMGNDYTPMMMAYNTMMGQMTPSGAGPASAVSILMAMVAGVLAVIYALAQRKAD</sequence>
<dbReference type="AlphaFoldDB" id="A0A3M0G010"/>